<name>A0A9X0ABP8_9HELO</name>
<evidence type="ECO:0000313" key="2">
    <source>
        <dbReference type="Proteomes" id="UP001152300"/>
    </source>
</evidence>
<gene>
    <name evidence="1" type="ORF">OCU04_011419</name>
</gene>
<keyword evidence="2" id="KW-1185">Reference proteome</keyword>
<organism evidence="1 2">
    <name type="scientific">Sclerotinia nivalis</name>
    <dbReference type="NCBI Taxonomy" id="352851"/>
    <lineage>
        <taxon>Eukaryota</taxon>
        <taxon>Fungi</taxon>
        <taxon>Dikarya</taxon>
        <taxon>Ascomycota</taxon>
        <taxon>Pezizomycotina</taxon>
        <taxon>Leotiomycetes</taxon>
        <taxon>Helotiales</taxon>
        <taxon>Sclerotiniaceae</taxon>
        <taxon>Sclerotinia</taxon>
    </lineage>
</organism>
<evidence type="ECO:0000313" key="1">
    <source>
        <dbReference type="EMBL" id="KAJ8059787.1"/>
    </source>
</evidence>
<comment type="caution">
    <text evidence="1">The sequence shown here is derived from an EMBL/GenBank/DDBJ whole genome shotgun (WGS) entry which is preliminary data.</text>
</comment>
<sequence length="202" mass="22838">MQGAASIPTAESTNYGTFGVNQFNNHPYHQSSMNRMLDPWMVNSGQVYGGYGTSHAQRQYSEFSPGNSGVYSYAGPNYTNSHSQASYDYYNANPAGQQMPTQSIPSAHNIANMDLKDIAPETYGYYQKMLKYQNNYFSATDEKTKKEHKANWDVDYSELKGHDGIVFHEVPREHPLRKAILLMDPDIDIKMSSWEKACAPRP</sequence>
<protein>
    <submittedName>
        <fullName evidence="1">Uncharacterized protein</fullName>
    </submittedName>
</protein>
<dbReference type="Proteomes" id="UP001152300">
    <property type="component" value="Unassembled WGS sequence"/>
</dbReference>
<dbReference type="OrthoDB" id="10417028at2759"/>
<reference evidence="1" key="1">
    <citation type="submission" date="2022-11" db="EMBL/GenBank/DDBJ databases">
        <title>Genome Resource of Sclerotinia nivalis Strain SnTB1, a Plant Pathogen Isolated from American Ginseng.</title>
        <authorList>
            <person name="Fan S."/>
        </authorList>
    </citation>
    <scope>NUCLEOTIDE SEQUENCE</scope>
    <source>
        <strain evidence="1">SnTB1</strain>
    </source>
</reference>
<proteinExistence type="predicted"/>
<dbReference type="EMBL" id="JAPEIS010000014">
    <property type="protein sequence ID" value="KAJ8059787.1"/>
    <property type="molecule type" value="Genomic_DNA"/>
</dbReference>
<dbReference type="AlphaFoldDB" id="A0A9X0ABP8"/>
<accession>A0A9X0ABP8</accession>